<feature type="domain" description="Beta-ketoacyl-[acyl-carrier-protein] synthase III C-terminal" evidence="10">
    <location>
        <begin position="242"/>
        <end position="330"/>
    </location>
</feature>
<comment type="catalytic activity">
    <reaction evidence="9">
        <text>malonyl-[ACP] + acetyl-CoA + H(+) = 3-oxobutanoyl-[ACP] + CO2 + CoA</text>
        <dbReference type="Rhea" id="RHEA:12080"/>
        <dbReference type="Rhea" id="RHEA-COMP:9623"/>
        <dbReference type="Rhea" id="RHEA-COMP:9625"/>
        <dbReference type="ChEBI" id="CHEBI:15378"/>
        <dbReference type="ChEBI" id="CHEBI:16526"/>
        <dbReference type="ChEBI" id="CHEBI:57287"/>
        <dbReference type="ChEBI" id="CHEBI:57288"/>
        <dbReference type="ChEBI" id="CHEBI:78449"/>
        <dbReference type="ChEBI" id="CHEBI:78450"/>
        <dbReference type="EC" id="2.3.1.180"/>
    </reaction>
</comment>
<reference evidence="13" key="1">
    <citation type="journal article" date="2019" name="Int. J. Syst. Evol. Microbiol.">
        <title>The Global Catalogue of Microorganisms (GCM) 10K type strain sequencing project: providing services to taxonomists for standard genome sequencing and annotation.</title>
        <authorList>
            <consortium name="The Broad Institute Genomics Platform"/>
            <consortium name="The Broad Institute Genome Sequencing Center for Infectious Disease"/>
            <person name="Wu L."/>
            <person name="Ma J."/>
        </authorList>
    </citation>
    <scope>NUCLEOTIDE SEQUENCE [LARGE SCALE GENOMIC DNA]</scope>
    <source>
        <strain evidence="13">CGMCC 4.7152</strain>
    </source>
</reference>
<dbReference type="Pfam" id="PF08541">
    <property type="entry name" value="ACP_syn_III_C"/>
    <property type="match status" value="1"/>
</dbReference>
<keyword evidence="3 9" id="KW-0444">Lipid biosynthesis</keyword>
<dbReference type="HAMAP" id="MF_01815">
    <property type="entry name" value="FabH"/>
    <property type="match status" value="1"/>
</dbReference>
<evidence type="ECO:0000259" key="10">
    <source>
        <dbReference type="Pfam" id="PF08541"/>
    </source>
</evidence>
<evidence type="ECO:0000256" key="2">
    <source>
        <dbReference type="ARBA" id="ARBA00022490"/>
    </source>
</evidence>
<evidence type="ECO:0000256" key="9">
    <source>
        <dbReference type="HAMAP-Rule" id="MF_01815"/>
    </source>
</evidence>
<evidence type="ECO:0000256" key="6">
    <source>
        <dbReference type="ARBA" id="ARBA00023098"/>
    </source>
</evidence>
<comment type="subunit">
    <text evidence="9">Homodimer.</text>
</comment>
<keyword evidence="2 9" id="KW-0963">Cytoplasm</keyword>
<evidence type="ECO:0000256" key="7">
    <source>
        <dbReference type="ARBA" id="ARBA00023160"/>
    </source>
</evidence>
<dbReference type="RefSeq" id="WP_380129015.1">
    <property type="nucleotide sequence ID" value="NZ_JBHSIU010000131.1"/>
</dbReference>
<evidence type="ECO:0000313" key="12">
    <source>
        <dbReference type="EMBL" id="MFC5008325.1"/>
    </source>
</evidence>
<evidence type="ECO:0000256" key="5">
    <source>
        <dbReference type="ARBA" id="ARBA00022832"/>
    </source>
</evidence>
<keyword evidence="4 9" id="KW-0808">Transferase</keyword>
<comment type="domain">
    <text evidence="9">The last Arg residue of the ACP-binding site is essential for the weak association between ACP/AcpP and FabH.</text>
</comment>
<dbReference type="SUPFAM" id="SSF53901">
    <property type="entry name" value="Thiolase-like"/>
    <property type="match status" value="1"/>
</dbReference>
<dbReference type="EMBL" id="JBHSIU010000131">
    <property type="protein sequence ID" value="MFC5008325.1"/>
    <property type="molecule type" value="Genomic_DNA"/>
</dbReference>
<keyword evidence="5 9" id="KW-0276">Fatty acid metabolism</keyword>
<dbReference type="NCBIfam" id="NF006829">
    <property type="entry name" value="PRK09352.1"/>
    <property type="match status" value="1"/>
</dbReference>
<comment type="similarity">
    <text evidence="1 9">Belongs to the thiolase-like superfamily. FabH family.</text>
</comment>
<keyword evidence="9" id="KW-0511">Multifunctional enzyme</keyword>
<protein>
    <recommendedName>
        <fullName evidence="9">Beta-ketoacyl-[acyl-carrier-protein] synthase III</fullName>
        <shortName evidence="9">Beta-ketoacyl-ACP synthase III</shortName>
        <shortName evidence="9">KAS III</shortName>
        <ecNumber evidence="9">2.3.1.180</ecNumber>
    </recommendedName>
    <alternativeName>
        <fullName evidence="9">3-oxoacyl-[acyl-carrier-protein] synthase 3</fullName>
    </alternativeName>
    <alternativeName>
        <fullName evidence="9">3-oxoacyl-[acyl-carrier-protein] synthase III</fullName>
    </alternativeName>
</protein>
<dbReference type="PANTHER" id="PTHR34069:SF2">
    <property type="entry name" value="BETA-KETOACYL-[ACYL-CARRIER-PROTEIN] SYNTHASE III"/>
    <property type="match status" value="1"/>
</dbReference>
<dbReference type="InterPro" id="IPR013751">
    <property type="entry name" value="ACP_syn_III_N"/>
</dbReference>
<dbReference type="Gene3D" id="3.40.47.10">
    <property type="match status" value="2"/>
</dbReference>
<proteinExistence type="inferred from homology"/>
<gene>
    <name evidence="9" type="primary">fabH</name>
    <name evidence="12" type="ORF">ACFPIJ_62270</name>
</gene>
<feature type="active site" evidence="9">
    <location>
        <position position="122"/>
    </location>
</feature>
<evidence type="ECO:0000256" key="4">
    <source>
        <dbReference type="ARBA" id="ARBA00022679"/>
    </source>
</evidence>
<dbReference type="InterPro" id="IPR004655">
    <property type="entry name" value="FabH"/>
</dbReference>
<feature type="domain" description="Beta-ketoacyl-[acyl-carrier-protein] synthase III N-terminal" evidence="11">
    <location>
        <begin position="116"/>
        <end position="193"/>
    </location>
</feature>
<dbReference type="EC" id="2.3.1.180" evidence="9"/>
<comment type="subcellular location">
    <subcellularLocation>
        <location evidence="9">Cytoplasm</location>
    </subcellularLocation>
</comment>
<feature type="region of interest" description="ACP-binding" evidence="9">
    <location>
        <begin position="258"/>
        <end position="262"/>
    </location>
</feature>
<dbReference type="CDD" id="cd00830">
    <property type="entry name" value="KAS_III"/>
    <property type="match status" value="1"/>
</dbReference>
<comment type="caution">
    <text evidence="12">The sequence shown here is derived from an EMBL/GenBank/DDBJ whole genome shotgun (WGS) entry which is preliminary data.</text>
</comment>
<dbReference type="GO" id="GO:0033818">
    <property type="term" value="F:beta-ketoacyl-acyl-carrier-protein synthase III activity"/>
    <property type="evidence" value="ECO:0007669"/>
    <property type="project" value="UniProtKB-EC"/>
</dbReference>
<evidence type="ECO:0000259" key="11">
    <source>
        <dbReference type="Pfam" id="PF08545"/>
    </source>
</evidence>
<keyword evidence="13" id="KW-1185">Reference proteome</keyword>
<accession>A0ABV9WHW7</accession>
<comment type="function">
    <text evidence="9">Catalyzes the condensation reaction of fatty acid synthesis by the addition to an acyl acceptor of two carbons from malonyl-ACP. Catalyzes the first condensation reaction which initiates fatty acid synthesis and may therefore play a role in governing the total rate of fatty acid production. Possesses both acetoacetyl-ACP synthase and acetyl transacylase activities. Its substrate specificity determines the biosynthesis of branched-chain and/or straight-chain of fatty acids.</text>
</comment>
<evidence type="ECO:0000256" key="1">
    <source>
        <dbReference type="ARBA" id="ARBA00008642"/>
    </source>
</evidence>
<organism evidence="12 13">
    <name type="scientific">Dactylosporangium cerinum</name>
    <dbReference type="NCBI Taxonomy" id="1434730"/>
    <lineage>
        <taxon>Bacteria</taxon>
        <taxon>Bacillati</taxon>
        <taxon>Actinomycetota</taxon>
        <taxon>Actinomycetes</taxon>
        <taxon>Micromonosporales</taxon>
        <taxon>Micromonosporaceae</taxon>
        <taxon>Dactylosporangium</taxon>
    </lineage>
</organism>
<evidence type="ECO:0000313" key="13">
    <source>
        <dbReference type="Proteomes" id="UP001595912"/>
    </source>
</evidence>
<keyword evidence="7 9" id="KW-0275">Fatty acid biosynthesis</keyword>
<evidence type="ECO:0000256" key="8">
    <source>
        <dbReference type="ARBA" id="ARBA00023315"/>
    </source>
</evidence>
<dbReference type="Proteomes" id="UP001595912">
    <property type="component" value="Unassembled WGS sequence"/>
</dbReference>
<keyword evidence="6 9" id="KW-0443">Lipid metabolism</keyword>
<comment type="pathway">
    <text evidence="9">Lipid metabolism; fatty acid biosynthesis.</text>
</comment>
<feature type="active site" evidence="9">
    <location>
        <position position="288"/>
    </location>
</feature>
<keyword evidence="8 9" id="KW-0012">Acyltransferase</keyword>
<dbReference type="InterPro" id="IPR016039">
    <property type="entry name" value="Thiolase-like"/>
</dbReference>
<dbReference type="NCBIfam" id="TIGR00747">
    <property type="entry name" value="fabH"/>
    <property type="match status" value="1"/>
</dbReference>
<name>A0ABV9WHW7_9ACTN</name>
<dbReference type="Pfam" id="PF08545">
    <property type="entry name" value="ACP_syn_III"/>
    <property type="match status" value="1"/>
</dbReference>
<sequence length="332" mass="34519">MTAVLTAPPAAGSRIRGVGVYRPPRVVYNDEICGPIDSTDEWIRQRSGIVCRRFAGPEETVVSMGVAAGADALERAGIGPDRVDAVLVASMSYLEQSPPAGPEIAHRIGVRGAAAFDIGAACAGFCHALAVADALIRGGSARHVLVIGSERMTDVIDPKDRSTAFLFADGAGAVLVGPAEEPGIGPVVWGADGAKRDLIAHDESWLAVRGKPDFWPWMRMAGPEVFRWAIQEMAPVARNAVQSAGLTVADLAAFVPHQANVRIINKLAAALQLPEPVVVARDVERSGNTSAASIPLALETLLADNAVTPGGLALLVGFGAGLSHAAMVVRLP</sequence>
<dbReference type="PANTHER" id="PTHR34069">
    <property type="entry name" value="3-OXOACYL-[ACYL-CARRIER-PROTEIN] SYNTHASE 3"/>
    <property type="match status" value="1"/>
</dbReference>
<feature type="active site" evidence="9">
    <location>
        <position position="257"/>
    </location>
</feature>
<evidence type="ECO:0000256" key="3">
    <source>
        <dbReference type="ARBA" id="ARBA00022516"/>
    </source>
</evidence>
<dbReference type="InterPro" id="IPR013747">
    <property type="entry name" value="ACP_syn_III_C"/>
</dbReference>